<accession>X1C9A4</accession>
<sequence>EEAGGESQFYELDITHNEVWKEYNVMDIPTVIIFLGGKPTNRFGSMLRIDELEKALTK</sequence>
<evidence type="ECO:0008006" key="2">
    <source>
        <dbReference type="Google" id="ProtNLM"/>
    </source>
</evidence>
<organism evidence="1">
    <name type="scientific">marine sediment metagenome</name>
    <dbReference type="NCBI Taxonomy" id="412755"/>
    <lineage>
        <taxon>unclassified sequences</taxon>
        <taxon>metagenomes</taxon>
        <taxon>ecological metagenomes</taxon>
    </lineage>
</organism>
<gene>
    <name evidence="1" type="ORF">S01H4_40076</name>
</gene>
<dbReference type="EMBL" id="BART01021787">
    <property type="protein sequence ID" value="GAH03987.1"/>
    <property type="molecule type" value="Genomic_DNA"/>
</dbReference>
<dbReference type="CDD" id="cd02947">
    <property type="entry name" value="TRX_family"/>
    <property type="match status" value="1"/>
</dbReference>
<name>X1C9A4_9ZZZZ</name>
<comment type="caution">
    <text evidence="1">The sequence shown here is derived from an EMBL/GenBank/DDBJ whole genome shotgun (WGS) entry which is preliminary data.</text>
</comment>
<dbReference type="Gene3D" id="3.40.30.10">
    <property type="entry name" value="Glutaredoxin"/>
    <property type="match status" value="1"/>
</dbReference>
<proteinExistence type="predicted"/>
<dbReference type="InterPro" id="IPR036249">
    <property type="entry name" value="Thioredoxin-like_sf"/>
</dbReference>
<dbReference type="AlphaFoldDB" id="X1C9A4"/>
<protein>
    <recommendedName>
        <fullName evidence="2">Thioredoxin domain-containing protein</fullName>
    </recommendedName>
</protein>
<evidence type="ECO:0000313" key="1">
    <source>
        <dbReference type="EMBL" id="GAH03987.1"/>
    </source>
</evidence>
<dbReference type="SUPFAM" id="SSF52833">
    <property type="entry name" value="Thioredoxin-like"/>
    <property type="match status" value="1"/>
</dbReference>
<reference evidence="1" key="1">
    <citation type="journal article" date="2014" name="Front. Microbiol.">
        <title>High frequency of phylogenetically diverse reductive dehalogenase-homologous genes in deep subseafloor sedimentary metagenomes.</title>
        <authorList>
            <person name="Kawai M."/>
            <person name="Futagami T."/>
            <person name="Toyoda A."/>
            <person name="Takaki Y."/>
            <person name="Nishi S."/>
            <person name="Hori S."/>
            <person name="Arai W."/>
            <person name="Tsubouchi T."/>
            <person name="Morono Y."/>
            <person name="Uchiyama I."/>
            <person name="Ito T."/>
            <person name="Fujiyama A."/>
            <person name="Inagaki F."/>
            <person name="Takami H."/>
        </authorList>
    </citation>
    <scope>NUCLEOTIDE SEQUENCE</scope>
    <source>
        <strain evidence="1">Expedition CK06-06</strain>
    </source>
</reference>
<feature type="non-terminal residue" evidence="1">
    <location>
        <position position="1"/>
    </location>
</feature>